<dbReference type="InterPro" id="IPR036397">
    <property type="entry name" value="RNaseH_sf"/>
</dbReference>
<sequence>MLYSKKLGSIRVCAAYFFGKIGCNGRLFVFLDKNNYFFKKTLFYFFVGYFILWKSLTIPITLVLDNARYQKCKIVEELALSLSIELLYLPSYSPNLNLIERLWKFVKKKCLYGKYYENFSDFSSAIYECLNDAHLKHKKELDSLLTLRFQKFNKSQIMNV</sequence>
<dbReference type="STRING" id="449447.MAE_24970"/>
<evidence type="ECO:0000313" key="3">
    <source>
        <dbReference type="EMBL" id="BAG02319.1"/>
    </source>
</evidence>
<evidence type="ECO:0000313" key="4">
    <source>
        <dbReference type="Proteomes" id="UP000001510"/>
    </source>
</evidence>
<dbReference type="Proteomes" id="UP000001510">
    <property type="component" value="Chromosome"/>
</dbReference>
<dbReference type="eggNOG" id="COG3335">
    <property type="taxonomic scope" value="Bacteria"/>
</dbReference>
<proteinExistence type="predicted"/>
<feature type="transmembrane region" description="Helical" evidence="1">
    <location>
        <begin position="43"/>
        <end position="64"/>
    </location>
</feature>
<dbReference type="KEGG" id="mar:MAE_24970"/>
<dbReference type="PaxDb" id="449447-MAE_24970"/>
<dbReference type="SUPFAM" id="SSF53098">
    <property type="entry name" value="Ribonuclease H-like"/>
    <property type="match status" value="1"/>
</dbReference>
<keyword evidence="1" id="KW-0812">Transmembrane</keyword>
<accession>B0JHG7</accession>
<dbReference type="BioCyc" id="MAER449447:MAE_RS29325-MONOMER"/>
<keyword evidence="1" id="KW-0472">Membrane</keyword>
<reference evidence="3 4" key="1">
    <citation type="journal article" date="2007" name="DNA Res.">
        <title>Complete genomic structure of the bloom-forming toxic cyanobacterium Microcystis aeruginosa NIES-843.</title>
        <authorList>
            <person name="Kaneko T."/>
            <person name="Nakajima N."/>
            <person name="Okamoto S."/>
            <person name="Suzuki I."/>
            <person name="Tanabe Y."/>
            <person name="Tamaoki M."/>
            <person name="Nakamura Y."/>
            <person name="Kasai F."/>
            <person name="Watanabe A."/>
            <person name="Kawashima K."/>
            <person name="Kishida Y."/>
            <person name="Ono A."/>
            <person name="Shimizu Y."/>
            <person name="Takahashi C."/>
            <person name="Minami C."/>
            <person name="Fujishiro T."/>
            <person name="Kohara M."/>
            <person name="Katoh M."/>
            <person name="Nakazaki N."/>
            <person name="Nakayama S."/>
            <person name="Yamada M."/>
            <person name="Tabata S."/>
            <person name="Watanabe M.M."/>
        </authorList>
    </citation>
    <scope>NUCLEOTIDE SEQUENCE [LARGE SCALE GENOMIC DNA]</scope>
    <source>
        <strain evidence="4">NIES-843 / IAM M-247</strain>
    </source>
</reference>
<evidence type="ECO:0000256" key="1">
    <source>
        <dbReference type="SAM" id="Phobius"/>
    </source>
</evidence>
<protein>
    <submittedName>
        <fullName evidence="3">Transposase</fullName>
    </submittedName>
</protein>
<dbReference type="Gene3D" id="3.30.420.10">
    <property type="entry name" value="Ribonuclease H-like superfamily/Ribonuclease H"/>
    <property type="match status" value="1"/>
</dbReference>
<dbReference type="InterPro" id="IPR012337">
    <property type="entry name" value="RNaseH-like_sf"/>
</dbReference>
<feature type="transmembrane region" description="Helical" evidence="1">
    <location>
        <begin position="12"/>
        <end position="31"/>
    </location>
</feature>
<keyword evidence="4" id="KW-1185">Reference proteome</keyword>
<dbReference type="HOGENOM" id="CLU_1650190_0_0_3"/>
<feature type="domain" description="Tc1-like transposase DDE" evidence="2">
    <location>
        <begin position="56"/>
        <end position="122"/>
    </location>
</feature>
<evidence type="ECO:0000259" key="2">
    <source>
        <dbReference type="Pfam" id="PF13358"/>
    </source>
</evidence>
<dbReference type="Pfam" id="PF13358">
    <property type="entry name" value="DDE_3"/>
    <property type="match status" value="1"/>
</dbReference>
<dbReference type="AlphaFoldDB" id="B0JHG7"/>
<dbReference type="EMBL" id="AP009552">
    <property type="protein sequence ID" value="BAG02319.1"/>
    <property type="molecule type" value="Genomic_DNA"/>
</dbReference>
<dbReference type="GO" id="GO:0003676">
    <property type="term" value="F:nucleic acid binding"/>
    <property type="evidence" value="ECO:0007669"/>
    <property type="project" value="InterPro"/>
</dbReference>
<gene>
    <name evidence="3" type="ordered locus">MAE_24970</name>
</gene>
<dbReference type="InterPro" id="IPR038717">
    <property type="entry name" value="Tc1-like_DDE_dom"/>
</dbReference>
<dbReference type="EnsemblBacteria" id="BAG02319">
    <property type="protein sequence ID" value="BAG02319"/>
    <property type="gene ID" value="MAE_24970"/>
</dbReference>
<organism evidence="3 4">
    <name type="scientific">Microcystis aeruginosa (strain NIES-843 / IAM M-2473)</name>
    <dbReference type="NCBI Taxonomy" id="449447"/>
    <lineage>
        <taxon>Bacteria</taxon>
        <taxon>Bacillati</taxon>
        <taxon>Cyanobacteriota</taxon>
        <taxon>Cyanophyceae</taxon>
        <taxon>Oscillatoriophycideae</taxon>
        <taxon>Chroococcales</taxon>
        <taxon>Microcystaceae</taxon>
        <taxon>Microcystis</taxon>
    </lineage>
</organism>
<keyword evidence="1" id="KW-1133">Transmembrane helix</keyword>
<name>B0JHG7_MICAN</name>